<name>A0A9X1FRW4_9RHOB</name>
<dbReference type="InterPro" id="IPR001509">
    <property type="entry name" value="Epimerase_deHydtase"/>
</dbReference>
<dbReference type="EMBL" id="JAHXDN010000001">
    <property type="protein sequence ID" value="MBW4706644.1"/>
    <property type="molecule type" value="Genomic_DNA"/>
</dbReference>
<proteinExistence type="predicted"/>
<reference evidence="2" key="1">
    <citation type="submission" date="2021-07" db="EMBL/GenBank/DDBJ databases">
        <title>Roseobacter insulae sp. nov., isolated from a tidal flat.</title>
        <authorList>
            <person name="Park S."/>
            <person name="Yoon J.-H."/>
        </authorList>
    </citation>
    <scope>NUCLEOTIDE SEQUENCE</scope>
    <source>
        <strain evidence="2">YSTF-M11</strain>
    </source>
</reference>
<evidence type="ECO:0000313" key="3">
    <source>
        <dbReference type="Proteomes" id="UP001138661"/>
    </source>
</evidence>
<evidence type="ECO:0000259" key="1">
    <source>
        <dbReference type="Pfam" id="PF01370"/>
    </source>
</evidence>
<accession>A0A9X1FRW4</accession>
<dbReference type="Pfam" id="PF01370">
    <property type="entry name" value="Epimerase"/>
    <property type="match status" value="1"/>
</dbReference>
<feature type="domain" description="NAD-dependent epimerase/dehydratase" evidence="1">
    <location>
        <begin position="38"/>
        <end position="90"/>
    </location>
</feature>
<gene>
    <name evidence="2" type="ORF">KX928_02480</name>
</gene>
<dbReference type="Proteomes" id="UP001138661">
    <property type="component" value="Unassembled WGS sequence"/>
</dbReference>
<comment type="caution">
    <text evidence="2">The sequence shown here is derived from an EMBL/GenBank/DDBJ whole genome shotgun (WGS) entry which is preliminary data.</text>
</comment>
<organism evidence="2 3">
    <name type="scientific">Roseobacter insulae</name>
    <dbReference type="NCBI Taxonomy" id="2859783"/>
    <lineage>
        <taxon>Bacteria</taxon>
        <taxon>Pseudomonadati</taxon>
        <taxon>Pseudomonadota</taxon>
        <taxon>Alphaproteobacteria</taxon>
        <taxon>Rhodobacterales</taxon>
        <taxon>Roseobacteraceae</taxon>
        <taxon>Roseobacter</taxon>
    </lineage>
</organism>
<keyword evidence="3" id="KW-1185">Reference proteome</keyword>
<protein>
    <recommendedName>
        <fullName evidence="1">NAD-dependent epimerase/dehydratase domain-containing protein</fullName>
    </recommendedName>
</protein>
<dbReference type="AlphaFoldDB" id="A0A9X1FRW4"/>
<sequence length="108" mass="12403">MRVWVLGATGTNLDIWSLPRRARRKTVIHPAMVYHAGGGVFEQFRREARHQRQIEIRGSRRVRWPLIHRDDLARAYRLLLESDGASGHFNASARTGVPMGGLPDIWHI</sequence>
<evidence type="ECO:0000313" key="2">
    <source>
        <dbReference type="EMBL" id="MBW4706644.1"/>
    </source>
</evidence>
<dbReference type="RefSeq" id="WP_219498455.1">
    <property type="nucleotide sequence ID" value="NZ_JAHXDN010000001.1"/>
</dbReference>